<proteinExistence type="predicted"/>
<dbReference type="Gene3D" id="3.40.50.11550">
    <property type="match status" value="1"/>
</dbReference>
<dbReference type="RefSeq" id="WP_231897943.1">
    <property type="nucleotide sequence ID" value="NZ_LT960612.1"/>
</dbReference>
<dbReference type="SUPFAM" id="SSF159501">
    <property type="entry name" value="EreA/ChaN-like"/>
    <property type="match status" value="1"/>
</dbReference>
<dbReference type="EMBL" id="LT960612">
    <property type="protein sequence ID" value="SON52989.1"/>
    <property type="molecule type" value="Genomic_DNA"/>
</dbReference>
<evidence type="ECO:0008006" key="3">
    <source>
        <dbReference type="Google" id="ProtNLM"/>
    </source>
</evidence>
<reference evidence="1 2" key="1">
    <citation type="submission" date="2017-10" db="EMBL/GenBank/DDBJ databases">
        <authorList>
            <person name="Banno H."/>
            <person name="Chua N.-H."/>
        </authorList>
    </citation>
    <scope>NUCLEOTIDE SEQUENCE [LARGE SCALE GENOMIC DNA]</scope>
    <source>
        <strain evidence="1">Vibrio tapetis CECT4600</strain>
    </source>
</reference>
<organism evidence="1 2">
    <name type="scientific">Vibrio tapetis subsp. tapetis</name>
    <dbReference type="NCBI Taxonomy" id="1671868"/>
    <lineage>
        <taxon>Bacteria</taxon>
        <taxon>Pseudomonadati</taxon>
        <taxon>Pseudomonadota</taxon>
        <taxon>Gammaproteobacteria</taxon>
        <taxon>Vibrionales</taxon>
        <taxon>Vibrionaceae</taxon>
        <taxon>Vibrio</taxon>
    </lineage>
</organism>
<protein>
    <recommendedName>
        <fullName evidence="3">Haem-binding uptake Tiki superfamily ChaN domain-containing protein</fullName>
    </recommendedName>
</protein>
<dbReference type="AlphaFoldDB" id="A0A2N8ZM83"/>
<dbReference type="PROSITE" id="PS51257">
    <property type="entry name" value="PROKAR_LIPOPROTEIN"/>
    <property type="match status" value="1"/>
</dbReference>
<dbReference type="KEGG" id="vta:B1378"/>
<gene>
    <name evidence="1" type="ORF">VTAP4600_B1378</name>
</gene>
<name>A0A2N8ZM83_9VIBR</name>
<sequence>MALFSNKQTIKYTLLLLSATLFGCEYLPHSAKLDLSKKDIQELANEAPLATAAITKAFEQYDVVAIGDYHWNEGTLRYAIELIKSGSLPLTVKNIVVEFGNAKYQHTLDDYINGEDVSQNSLQEVMRGSLYFMAWMPEIYREFFTVVRTHNMASARHNRIKVHLAEAPFDWEKLTEVSEWETAAKTKTAHFYKVSSELLDKEQKALLIFGAFHLINATSEYTSATIEKNWPLATRLKKHYPNKIFTIWPLTDPVVVNALDPLDENSLVFTKKTPFKELRMIDILPKSRYKLAEMGDMNAEVGLLFDAFLYVGKTERITLFPRSVMNDEVWVGEMQRRVDLIGGRVKDKFDDIRKQSAKAYELNHL</sequence>
<accession>A0A2N8ZM83</accession>
<evidence type="ECO:0000313" key="2">
    <source>
        <dbReference type="Proteomes" id="UP000235828"/>
    </source>
</evidence>
<dbReference type="Proteomes" id="UP000235828">
    <property type="component" value="Chromosome B"/>
</dbReference>
<evidence type="ECO:0000313" key="1">
    <source>
        <dbReference type="EMBL" id="SON52989.1"/>
    </source>
</evidence>
<keyword evidence="2" id="KW-1185">Reference proteome</keyword>